<comment type="caution">
    <text evidence="5">The sequence shown here is derived from an EMBL/GenBank/DDBJ whole genome shotgun (WGS) entry which is preliminary data.</text>
</comment>
<dbReference type="GO" id="GO:1902201">
    <property type="term" value="P:negative regulation of bacterial-type flagellum-dependent cell motility"/>
    <property type="evidence" value="ECO:0007669"/>
    <property type="project" value="TreeGrafter"/>
</dbReference>
<keyword evidence="6" id="KW-1185">Reference proteome</keyword>
<accession>A0A8J7KGK9</accession>
<name>A0A8J7KGK9_9NEIS</name>
<dbReference type="Proteomes" id="UP000604481">
    <property type="component" value="Unassembled WGS sequence"/>
</dbReference>
<organism evidence="5 6">
    <name type="scientific">Chitinilyticum piscinae</name>
    <dbReference type="NCBI Taxonomy" id="2866724"/>
    <lineage>
        <taxon>Bacteria</taxon>
        <taxon>Pseudomonadati</taxon>
        <taxon>Pseudomonadota</taxon>
        <taxon>Betaproteobacteria</taxon>
        <taxon>Neisseriales</taxon>
        <taxon>Chitinibacteraceae</taxon>
        <taxon>Chitinilyticum</taxon>
    </lineage>
</organism>
<dbReference type="InterPro" id="IPR029787">
    <property type="entry name" value="Nucleotide_cyclase"/>
</dbReference>
<evidence type="ECO:0000256" key="3">
    <source>
        <dbReference type="SAM" id="Phobius"/>
    </source>
</evidence>
<evidence type="ECO:0000259" key="4">
    <source>
        <dbReference type="PROSITE" id="PS50887"/>
    </source>
</evidence>
<feature type="transmembrane region" description="Helical" evidence="3">
    <location>
        <begin position="159"/>
        <end position="178"/>
    </location>
</feature>
<feature type="transmembrane region" description="Helical" evidence="3">
    <location>
        <begin position="198"/>
        <end position="217"/>
    </location>
</feature>
<evidence type="ECO:0000313" key="6">
    <source>
        <dbReference type="Proteomes" id="UP000604481"/>
    </source>
</evidence>
<keyword evidence="3" id="KW-1133">Transmembrane helix</keyword>
<comment type="catalytic activity">
    <reaction evidence="2">
        <text>2 GTP = 3',3'-c-di-GMP + 2 diphosphate</text>
        <dbReference type="Rhea" id="RHEA:24898"/>
        <dbReference type="ChEBI" id="CHEBI:33019"/>
        <dbReference type="ChEBI" id="CHEBI:37565"/>
        <dbReference type="ChEBI" id="CHEBI:58805"/>
        <dbReference type="EC" id="2.7.7.65"/>
    </reaction>
</comment>
<dbReference type="PANTHER" id="PTHR45138">
    <property type="entry name" value="REGULATORY COMPONENTS OF SENSORY TRANSDUCTION SYSTEM"/>
    <property type="match status" value="1"/>
</dbReference>
<evidence type="ECO:0000256" key="2">
    <source>
        <dbReference type="ARBA" id="ARBA00034247"/>
    </source>
</evidence>
<feature type="transmembrane region" description="Helical" evidence="3">
    <location>
        <begin position="68"/>
        <end position="84"/>
    </location>
</feature>
<dbReference type="InterPro" id="IPR000160">
    <property type="entry name" value="GGDEF_dom"/>
</dbReference>
<dbReference type="CDD" id="cd01949">
    <property type="entry name" value="GGDEF"/>
    <property type="match status" value="1"/>
</dbReference>
<sequence>MPTLFAPGQLQALTFFTGAIHLGIGTLLWLVWRTRRTGPGFGNWVLTEWCMGLAWLLVLVQAVAPQQWLPVLYTLLLLLAPAFYEQGLRRFFLRPPAWHPQQSLLFALLFTLLYAVAVAQGANLHQRIVVFTALQLPLLASIVRQLWLITHERPAYRILWLLLAALCLQITAQSLRIVEHLQSPSLPEVSSNNPLADHTVGMVLLFSVVFSLLRSSVDLISVQIRTEQALQTTLQQLEQRANFDGLTGLATRQYMESALPALQQRCLRHEEQLTLILFDLDEFKQINDNYGHPVGDAILAAMGACVREHCRGDDLPVRIGGDEIALLVYGGRPDQLASLLQRLRHAIRAACSGLVEQPVTLSIGIAYFQDAEPFAPVYRRADQAMYSAKRNGRNCAYVHTPESTPTQLELGHLPATGMPLTA</sequence>
<evidence type="ECO:0000256" key="1">
    <source>
        <dbReference type="ARBA" id="ARBA00012528"/>
    </source>
</evidence>
<dbReference type="GO" id="GO:0043709">
    <property type="term" value="P:cell adhesion involved in single-species biofilm formation"/>
    <property type="evidence" value="ECO:0007669"/>
    <property type="project" value="TreeGrafter"/>
</dbReference>
<dbReference type="PANTHER" id="PTHR45138:SF9">
    <property type="entry name" value="DIGUANYLATE CYCLASE DGCM-RELATED"/>
    <property type="match status" value="1"/>
</dbReference>
<dbReference type="EMBL" id="JADFUA010000010">
    <property type="protein sequence ID" value="MBE9610479.1"/>
    <property type="molecule type" value="Genomic_DNA"/>
</dbReference>
<feature type="transmembrane region" description="Helical" evidence="3">
    <location>
        <begin position="12"/>
        <end position="32"/>
    </location>
</feature>
<dbReference type="RefSeq" id="WP_194117028.1">
    <property type="nucleotide sequence ID" value="NZ_JADFUA010000010.1"/>
</dbReference>
<dbReference type="GO" id="GO:0052621">
    <property type="term" value="F:diguanylate cyclase activity"/>
    <property type="evidence" value="ECO:0007669"/>
    <property type="project" value="UniProtKB-EC"/>
</dbReference>
<reference evidence="5 6" key="1">
    <citation type="submission" date="2020-10" db="EMBL/GenBank/DDBJ databases">
        <title>The genome sequence of Chitinilyticum litopenaei 4Y14.</title>
        <authorList>
            <person name="Liu Y."/>
        </authorList>
    </citation>
    <scope>NUCLEOTIDE SEQUENCE [LARGE SCALE GENOMIC DNA]</scope>
    <source>
        <strain evidence="5 6">4Y14</strain>
    </source>
</reference>
<dbReference type="InterPro" id="IPR043128">
    <property type="entry name" value="Rev_trsase/Diguanyl_cyclase"/>
</dbReference>
<dbReference type="PROSITE" id="PS50887">
    <property type="entry name" value="GGDEF"/>
    <property type="match status" value="1"/>
</dbReference>
<dbReference type="Pfam" id="PF00990">
    <property type="entry name" value="GGDEF"/>
    <property type="match status" value="1"/>
</dbReference>
<feature type="transmembrane region" description="Helical" evidence="3">
    <location>
        <begin position="104"/>
        <end position="122"/>
    </location>
</feature>
<feature type="transmembrane region" description="Helical" evidence="3">
    <location>
        <begin position="128"/>
        <end position="147"/>
    </location>
</feature>
<dbReference type="InterPro" id="IPR050469">
    <property type="entry name" value="Diguanylate_Cyclase"/>
</dbReference>
<keyword evidence="3" id="KW-0812">Transmembrane</keyword>
<dbReference type="FunFam" id="3.30.70.270:FF:000001">
    <property type="entry name" value="Diguanylate cyclase domain protein"/>
    <property type="match status" value="1"/>
</dbReference>
<dbReference type="GO" id="GO:0005886">
    <property type="term" value="C:plasma membrane"/>
    <property type="evidence" value="ECO:0007669"/>
    <property type="project" value="TreeGrafter"/>
</dbReference>
<keyword evidence="3" id="KW-0472">Membrane</keyword>
<dbReference type="NCBIfam" id="TIGR00254">
    <property type="entry name" value="GGDEF"/>
    <property type="match status" value="1"/>
</dbReference>
<feature type="domain" description="GGDEF" evidence="4">
    <location>
        <begin position="271"/>
        <end position="401"/>
    </location>
</feature>
<feature type="transmembrane region" description="Helical" evidence="3">
    <location>
        <begin position="44"/>
        <end position="62"/>
    </location>
</feature>
<evidence type="ECO:0000313" key="5">
    <source>
        <dbReference type="EMBL" id="MBE9610479.1"/>
    </source>
</evidence>
<dbReference type="EC" id="2.7.7.65" evidence="1"/>
<dbReference type="AlphaFoldDB" id="A0A8J7KGK9"/>
<protein>
    <recommendedName>
        <fullName evidence="1">diguanylate cyclase</fullName>
        <ecNumber evidence="1">2.7.7.65</ecNumber>
    </recommendedName>
</protein>
<dbReference type="SMART" id="SM00267">
    <property type="entry name" value="GGDEF"/>
    <property type="match status" value="1"/>
</dbReference>
<proteinExistence type="predicted"/>
<dbReference type="SUPFAM" id="SSF55073">
    <property type="entry name" value="Nucleotide cyclase"/>
    <property type="match status" value="1"/>
</dbReference>
<dbReference type="Gene3D" id="3.30.70.270">
    <property type="match status" value="1"/>
</dbReference>
<gene>
    <name evidence="5" type="ORF">INR99_14150</name>
</gene>